<dbReference type="PANTHER" id="PTHR15360:SF4">
    <property type="entry name" value="PROTEIN KINASE DOMAIN-CONTAINING PROTEIN"/>
    <property type="match status" value="1"/>
</dbReference>
<comment type="caution">
    <text evidence="4">The sequence shown here is derived from an EMBL/GenBank/DDBJ whole genome shotgun (WGS) entry which is preliminary data.</text>
</comment>
<evidence type="ECO:0000256" key="2">
    <source>
        <dbReference type="ARBA" id="ARBA00019671"/>
    </source>
</evidence>
<feature type="domain" description="Ig-like" evidence="3">
    <location>
        <begin position="66"/>
        <end position="150"/>
    </location>
</feature>
<keyword evidence="4" id="KW-0675">Receptor</keyword>
<evidence type="ECO:0000313" key="4">
    <source>
        <dbReference type="EMBL" id="TNN22339.1"/>
    </source>
</evidence>
<protein>
    <recommendedName>
        <fullName evidence="2">Platelet-derived growth factor receptor-like protein</fullName>
    </recommendedName>
</protein>
<sequence length="174" mass="19268">MTWDSQRGWSVPRGAVDSLPLVISLYCTATLGGAEFQSTNYLLHMTGSQIYEVKLFPEGPVQLMVGEALTLNCTALVEFDAGVDIRWSYPRKQVGERREDAKPHRQALSHATEAASVLTVHGVNVTDAGRYSCNVTSTGATRAQHTQVLVYGELHAKHDITYKSIIIYNNRFII</sequence>
<dbReference type="PROSITE" id="PS50835">
    <property type="entry name" value="IG_LIKE"/>
    <property type="match status" value="1"/>
</dbReference>
<dbReference type="InterPro" id="IPR003599">
    <property type="entry name" value="Ig_sub"/>
</dbReference>
<dbReference type="FunFam" id="2.60.40.10:FF:000247">
    <property type="entry name" value="Vascular endothelial growth factor receptor 3"/>
    <property type="match status" value="1"/>
</dbReference>
<evidence type="ECO:0000259" key="3">
    <source>
        <dbReference type="PROSITE" id="PS50835"/>
    </source>
</evidence>
<organism evidence="4 5">
    <name type="scientific">Liparis tanakae</name>
    <name type="common">Tanaka's snailfish</name>
    <dbReference type="NCBI Taxonomy" id="230148"/>
    <lineage>
        <taxon>Eukaryota</taxon>
        <taxon>Metazoa</taxon>
        <taxon>Chordata</taxon>
        <taxon>Craniata</taxon>
        <taxon>Vertebrata</taxon>
        <taxon>Euteleostomi</taxon>
        <taxon>Actinopterygii</taxon>
        <taxon>Neopterygii</taxon>
        <taxon>Teleostei</taxon>
        <taxon>Neoteleostei</taxon>
        <taxon>Acanthomorphata</taxon>
        <taxon>Eupercaria</taxon>
        <taxon>Perciformes</taxon>
        <taxon>Cottioidei</taxon>
        <taxon>Cottales</taxon>
        <taxon>Liparidae</taxon>
        <taxon>Liparis</taxon>
    </lineage>
</organism>
<dbReference type="PANTHER" id="PTHR15360">
    <property type="entry name" value="PLATELET-DERIVED GROWTH FACTOR RECEPTOR LIKE"/>
    <property type="match status" value="1"/>
</dbReference>
<name>A0A4Z2E0T2_9TELE</name>
<dbReference type="EMBL" id="SRLO01023008">
    <property type="protein sequence ID" value="TNN22339.1"/>
    <property type="molecule type" value="Genomic_DNA"/>
</dbReference>
<gene>
    <name evidence="4" type="primary">flt4_2</name>
    <name evidence="4" type="ORF">EYF80_067547</name>
</gene>
<reference evidence="4 5" key="1">
    <citation type="submission" date="2019-03" db="EMBL/GenBank/DDBJ databases">
        <title>First draft genome of Liparis tanakae, snailfish: a comprehensive survey of snailfish specific genes.</title>
        <authorList>
            <person name="Kim W."/>
            <person name="Song I."/>
            <person name="Jeong J.-H."/>
            <person name="Kim D."/>
            <person name="Kim S."/>
            <person name="Ryu S."/>
            <person name="Song J.Y."/>
            <person name="Lee S.K."/>
        </authorList>
    </citation>
    <scope>NUCLEOTIDE SEQUENCE [LARGE SCALE GENOMIC DNA]</scope>
    <source>
        <tissue evidence="4">Muscle</tissue>
    </source>
</reference>
<accession>A0A4Z2E0T2</accession>
<dbReference type="Pfam" id="PF13927">
    <property type="entry name" value="Ig_3"/>
    <property type="match status" value="1"/>
</dbReference>
<evidence type="ECO:0000256" key="1">
    <source>
        <dbReference type="ARBA" id="ARBA00011360"/>
    </source>
</evidence>
<dbReference type="SUPFAM" id="SSF48726">
    <property type="entry name" value="Immunoglobulin"/>
    <property type="match status" value="1"/>
</dbReference>
<comment type="subunit">
    <text evidence="1">Forms a complex composed of PDGFRL, TNK2 and GRB2.</text>
</comment>
<dbReference type="InterPro" id="IPR042495">
    <property type="entry name" value="PDGFRL"/>
</dbReference>
<dbReference type="OrthoDB" id="8901427at2759"/>
<proteinExistence type="predicted"/>
<dbReference type="Gene3D" id="2.60.40.10">
    <property type="entry name" value="Immunoglobulins"/>
    <property type="match status" value="2"/>
</dbReference>
<dbReference type="InterPro" id="IPR007110">
    <property type="entry name" value="Ig-like_dom"/>
</dbReference>
<dbReference type="AlphaFoldDB" id="A0A4Z2E0T2"/>
<dbReference type="InterPro" id="IPR013783">
    <property type="entry name" value="Ig-like_fold"/>
</dbReference>
<keyword evidence="5" id="KW-1185">Reference proteome</keyword>
<dbReference type="InterPro" id="IPR036179">
    <property type="entry name" value="Ig-like_dom_sf"/>
</dbReference>
<dbReference type="SMART" id="SM00409">
    <property type="entry name" value="IG"/>
    <property type="match status" value="1"/>
</dbReference>
<evidence type="ECO:0000313" key="5">
    <source>
        <dbReference type="Proteomes" id="UP000314294"/>
    </source>
</evidence>
<dbReference type="Proteomes" id="UP000314294">
    <property type="component" value="Unassembled WGS sequence"/>
</dbReference>